<accession>A0A0A6UQT0</accession>
<name>A0A0A6UQT0_ACTUT</name>
<dbReference type="OrthoDB" id="5103427at2"/>
<dbReference type="InterPro" id="IPR046175">
    <property type="entry name" value="DUF6177"/>
</dbReference>
<dbReference type="Pfam" id="PF19674">
    <property type="entry name" value="DUF6177"/>
    <property type="match status" value="1"/>
</dbReference>
<dbReference type="EMBL" id="JRTT01000004">
    <property type="protein sequence ID" value="KHD78500.1"/>
    <property type="molecule type" value="Genomic_DNA"/>
</dbReference>
<evidence type="ECO:0000313" key="1">
    <source>
        <dbReference type="EMBL" id="KHD78500.1"/>
    </source>
</evidence>
<comment type="caution">
    <text evidence="1">The sequence shown here is derived from an EMBL/GenBank/DDBJ whole genome shotgun (WGS) entry which is preliminary data.</text>
</comment>
<reference evidence="1 2" key="1">
    <citation type="submission" date="2014-10" db="EMBL/GenBank/DDBJ databases">
        <title>Draft genome sequence of Actinoplanes utahensis NRRL 12052.</title>
        <authorList>
            <person name="Velasco-Bucheli B."/>
            <person name="del Cerro C."/>
            <person name="Hormigo D."/>
            <person name="Garcia J.L."/>
            <person name="Acebal C."/>
            <person name="Arroyo M."/>
            <person name="de la Mata I."/>
        </authorList>
    </citation>
    <scope>NUCLEOTIDE SEQUENCE [LARGE SCALE GENOMIC DNA]</scope>
    <source>
        <strain evidence="1 2">NRRL 12052</strain>
    </source>
</reference>
<dbReference type="AlphaFoldDB" id="A0A0A6UQT0"/>
<gene>
    <name evidence="1" type="ORF">MB27_04620</name>
</gene>
<organism evidence="1 2">
    <name type="scientific">Actinoplanes utahensis</name>
    <dbReference type="NCBI Taxonomy" id="1869"/>
    <lineage>
        <taxon>Bacteria</taxon>
        <taxon>Bacillati</taxon>
        <taxon>Actinomycetota</taxon>
        <taxon>Actinomycetes</taxon>
        <taxon>Micromonosporales</taxon>
        <taxon>Micromonosporaceae</taxon>
        <taxon>Actinoplanes</taxon>
    </lineage>
</organism>
<protein>
    <submittedName>
        <fullName evidence="1">Uncharacterized protein</fullName>
    </submittedName>
</protein>
<sequence length="317" mass="33419">MVQPLTGHPAADRITPAAVITEQTRQVVPRSAWLADAAVTAARSGRTFQLVTPAASRITYPLELMLTETGGRWVIRAGDTARDGLTSQPLHWDDDRYTELSGVVPAAPLAPDSVWGGSADIQITTLHPADAALELGATTEAAVRALTGREPAGWGVAEPVTQPWSRRELTNHCRHRAPAPSSLVVIGDDVLGVVNVKRVRTGVLEEVRLSGPPFLSAGESAYESLADEVAGTARSMIVAIHHGRIGGLRTGAPTLPPLPYAVLIGHQAPPGTGITPPITGRGLRGGTLWYRLDDGPGQPYEALTAVLQAYGLPVPTR</sequence>
<dbReference type="eggNOG" id="COG0550">
    <property type="taxonomic scope" value="Bacteria"/>
</dbReference>
<proteinExistence type="predicted"/>
<evidence type="ECO:0000313" key="2">
    <source>
        <dbReference type="Proteomes" id="UP000054537"/>
    </source>
</evidence>
<dbReference type="RefSeq" id="WP_043522701.1">
    <property type="nucleotide sequence ID" value="NZ_BAABKU010000008.1"/>
</dbReference>
<keyword evidence="2" id="KW-1185">Reference proteome</keyword>
<dbReference type="STRING" id="1869.MB27_04620"/>
<dbReference type="Proteomes" id="UP000054537">
    <property type="component" value="Unassembled WGS sequence"/>
</dbReference>